<feature type="transmembrane region" description="Helical" evidence="5">
    <location>
        <begin position="39"/>
        <end position="59"/>
    </location>
</feature>
<accession>A0ABT2HUG3</accession>
<evidence type="ECO:0000256" key="3">
    <source>
        <dbReference type="ARBA" id="ARBA00023235"/>
    </source>
</evidence>
<keyword evidence="5" id="KW-0472">Membrane</keyword>
<dbReference type="Gene3D" id="2.40.100.10">
    <property type="entry name" value="Cyclophilin-like"/>
    <property type="match status" value="1"/>
</dbReference>
<reference evidence="7 8" key="1">
    <citation type="submission" date="2022-04" db="EMBL/GenBank/DDBJ databases">
        <title>Human microbiome associated bacterial genomes.</title>
        <authorList>
            <person name="Sandstrom S."/>
            <person name="Salamzade R."/>
            <person name="Kalan L.R."/>
        </authorList>
    </citation>
    <scope>NUCLEOTIDE SEQUENCE [LARGE SCALE GENOMIC DNA]</scope>
    <source>
        <strain evidence="8">p3-SID1799</strain>
    </source>
</reference>
<feature type="region of interest" description="Disordered" evidence="4">
    <location>
        <begin position="238"/>
        <end position="262"/>
    </location>
</feature>
<evidence type="ECO:0000256" key="4">
    <source>
        <dbReference type="SAM" id="MobiDB-lite"/>
    </source>
</evidence>
<keyword evidence="2" id="KW-0697">Rotamase</keyword>
<sequence>MAQGTSNREQRRRAREYAAKKAVHELQHERSSRDNRRSLIGLGVVAFATAALQVAFFTIGPGATPPAQDAAAQTSTTPAAAETTPAANVPDPSLAESRTWKGEMTINGIGLDVEYDGAKAPQAVANAVSLAQSGFYEGTPCHRLTTEGIFVLQCGDPTGKGTGGPGYQWGPIENAPKDDLYPAGTIAMARQGGNAESMGSQFFIVTEDSTIPSDSAGGYTIMGKVTKGLDELTAQVTDKGVKDGTGDGEPAVPTTLEKLELK</sequence>
<feature type="compositionally biased region" description="Basic and acidic residues" evidence="4">
    <location>
        <begin position="15"/>
        <end position="34"/>
    </location>
</feature>
<dbReference type="InterPro" id="IPR044665">
    <property type="entry name" value="E_coli_cyclophilin_A-like"/>
</dbReference>
<protein>
    <recommendedName>
        <fullName evidence="1">peptidylprolyl isomerase</fullName>
        <ecNumber evidence="1">5.2.1.8</ecNumber>
    </recommendedName>
</protein>
<dbReference type="EC" id="5.2.1.8" evidence="1"/>
<feature type="region of interest" description="Disordered" evidence="4">
    <location>
        <begin position="64"/>
        <end position="94"/>
    </location>
</feature>
<keyword evidence="3 7" id="KW-0413">Isomerase</keyword>
<dbReference type="RefSeq" id="WP_206394777.1">
    <property type="nucleotide sequence ID" value="NZ_JAFDPW010000001.1"/>
</dbReference>
<proteinExistence type="predicted"/>
<dbReference type="EMBL" id="JALXSQ010000003">
    <property type="protein sequence ID" value="MCT2041960.1"/>
    <property type="molecule type" value="Genomic_DNA"/>
</dbReference>
<dbReference type="SUPFAM" id="SSF50891">
    <property type="entry name" value="Cyclophilin-like"/>
    <property type="match status" value="1"/>
</dbReference>
<feature type="compositionally biased region" description="Low complexity" evidence="4">
    <location>
        <begin position="65"/>
        <end position="87"/>
    </location>
</feature>
<keyword evidence="5" id="KW-0812">Transmembrane</keyword>
<evidence type="ECO:0000313" key="8">
    <source>
        <dbReference type="Proteomes" id="UP001525379"/>
    </source>
</evidence>
<dbReference type="Pfam" id="PF00160">
    <property type="entry name" value="Pro_isomerase"/>
    <property type="match status" value="1"/>
</dbReference>
<dbReference type="PROSITE" id="PS50072">
    <property type="entry name" value="CSA_PPIASE_2"/>
    <property type="match status" value="1"/>
</dbReference>
<dbReference type="GO" id="GO:0003755">
    <property type="term" value="F:peptidyl-prolyl cis-trans isomerase activity"/>
    <property type="evidence" value="ECO:0007669"/>
    <property type="project" value="UniProtKB-EC"/>
</dbReference>
<keyword evidence="5" id="KW-1133">Transmembrane helix</keyword>
<evidence type="ECO:0000256" key="2">
    <source>
        <dbReference type="ARBA" id="ARBA00023110"/>
    </source>
</evidence>
<evidence type="ECO:0000256" key="5">
    <source>
        <dbReference type="SAM" id="Phobius"/>
    </source>
</evidence>
<dbReference type="Proteomes" id="UP001525379">
    <property type="component" value="Unassembled WGS sequence"/>
</dbReference>
<organism evidence="7 8">
    <name type="scientific">Pseudoclavibacter albus</name>
    <dbReference type="NCBI Taxonomy" id="272241"/>
    <lineage>
        <taxon>Bacteria</taxon>
        <taxon>Bacillati</taxon>
        <taxon>Actinomycetota</taxon>
        <taxon>Actinomycetes</taxon>
        <taxon>Micrococcales</taxon>
        <taxon>Microbacteriaceae</taxon>
        <taxon>Pseudoclavibacter</taxon>
    </lineage>
</organism>
<keyword evidence="8" id="KW-1185">Reference proteome</keyword>
<dbReference type="InterPro" id="IPR029000">
    <property type="entry name" value="Cyclophilin-like_dom_sf"/>
</dbReference>
<dbReference type="PANTHER" id="PTHR43246">
    <property type="entry name" value="PEPTIDYL-PROLYL CIS-TRANS ISOMERASE CYP38, CHLOROPLASTIC"/>
    <property type="match status" value="1"/>
</dbReference>
<evidence type="ECO:0000313" key="7">
    <source>
        <dbReference type="EMBL" id="MCT2041960.1"/>
    </source>
</evidence>
<name>A0ABT2HUG3_9MICO</name>
<feature type="domain" description="PPIase cyclophilin-type" evidence="6">
    <location>
        <begin position="111"/>
        <end position="261"/>
    </location>
</feature>
<evidence type="ECO:0000259" key="6">
    <source>
        <dbReference type="PROSITE" id="PS50072"/>
    </source>
</evidence>
<evidence type="ECO:0000256" key="1">
    <source>
        <dbReference type="ARBA" id="ARBA00013194"/>
    </source>
</evidence>
<dbReference type="InterPro" id="IPR002130">
    <property type="entry name" value="Cyclophilin-type_PPIase_dom"/>
</dbReference>
<feature type="region of interest" description="Disordered" evidence="4">
    <location>
        <begin position="1"/>
        <end position="34"/>
    </location>
</feature>
<gene>
    <name evidence="7" type="ORF">M3D15_01190</name>
</gene>
<comment type="caution">
    <text evidence="7">The sequence shown here is derived from an EMBL/GenBank/DDBJ whole genome shotgun (WGS) entry which is preliminary data.</text>
</comment>